<evidence type="ECO:0000313" key="1">
    <source>
        <dbReference type="EMBL" id="KAK0473014.1"/>
    </source>
</evidence>
<name>A0AA39NWS3_9AGAR</name>
<protein>
    <recommendedName>
        <fullName evidence="3">Fungal-type protein kinase domain-containing protein</fullName>
    </recommendedName>
</protein>
<proteinExistence type="predicted"/>
<accession>A0AA39NWS3</accession>
<evidence type="ECO:0008006" key="3">
    <source>
        <dbReference type="Google" id="ProtNLM"/>
    </source>
</evidence>
<dbReference type="EMBL" id="JAUEPU010000233">
    <property type="protein sequence ID" value="KAK0473014.1"/>
    <property type="molecule type" value="Genomic_DNA"/>
</dbReference>
<reference evidence="1" key="1">
    <citation type="submission" date="2023-06" db="EMBL/GenBank/DDBJ databases">
        <authorList>
            <consortium name="Lawrence Berkeley National Laboratory"/>
            <person name="Ahrendt S."/>
            <person name="Sahu N."/>
            <person name="Indic B."/>
            <person name="Wong-Bajracharya J."/>
            <person name="Merenyi Z."/>
            <person name="Ke H.-M."/>
            <person name="Monk M."/>
            <person name="Kocsube S."/>
            <person name="Drula E."/>
            <person name="Lipzen A."/>
            <person name="Balint B."/>
            <person name="Henrissat B."/>
            <person name="Andreopoulos B."/>
            <person name="Martin F.M."/>
            <person name="Harder C.B."/>
            <person name="Rigling D."/>
            <person name="Ford K.L."/>
            <person name="Foster G.D."/>
            <person name="Pangilinan J."/>
            <person name="Papanicolaou A."/>
            <person name="Barry K."/>
            <person name="LaButti K."/>
            <person name="Viragh M."/>
            <person name="Koriabine M."/>
            <person name="Yan M."/>
            <person name="Riley R."/>
            <person name="Champramary S."/>
            <person name="Plett K.L."/>
            <person name="Tsai I.J."/>
            <person name="Slot J."/>
            <person name="Sipos G."/>
            <person name="Plett J."/>
            <person name="Nagy L.G."/>
            <person name="Grigoriev I.V."/>
        </authorList>
    </citation>
    <scope>NUCLEOTIDE SEQUENCE</scope>
    <source>
        <strain evidence="1">HWK02</strain>
    </source>
</reference>
<organism evidence="1 2">
    <name type="scientific">Armillaria luteobubalina</name>
    <dbReference type="NCBI Taxonomy" id="153913"/>
    <lineage>
        <taxon>Eukaryota</taxon>
        <taxon>Fungi</taxon>
        <taxon>Dikarya</taxon>
        <taxon>Basidiomycota</taxon>
        <taxon>Agaricomycotina</taxon>
        <taxon>Agaricomycetes</taxon>
        <taxon>Agaricomycetidae</taxon>
        <taxon>Agaricales</taxon>
        <taxon>Marasmiineae</taxon>
        <taxon>Physalacriaceae</taxon>
        <taxon>Armillaria</taxon>
    </lineage>
</organism>
<evidence type="ECO:0000313" key="2">
    <source>
        <dbReference type="Proteomes" id="UP001175228"/>
    </source>
</evidence>
<keyword evidence="2" id="KW-1185">Reference proteome</keyword>
<dbReference type="AlphaFoldDB" id="A0AA39NWS3"/>
<comment type="caution">
    <text evidence="1">The sequence shown here is derived from an EMBL/GenBank/DDBJ whole genome shotgun (WGS) entry which is preliminary data.</text>
</comment>
<dbReference type="Proteomes" id="UP001175228">
    <property type="component" value="Unassembled WGS sequence"/>
</dbReference>
<sequence length="359" mass="40611">MKTEGLDAVAETEQPVDLTALLEQSDAPQSESVGGNHRNTIELGRKMASQRAFSRVPKLGGVNFKDESSHYDPNQAFNATRRNSESTEMARCPGVTFYNTSDQRGSDKCSTQVGASGYAQEHLQFVQDPESLAIVSHSGYWQLFWEAKRIDFVGDNGILFEHITDERTKKHAIADFGLTSSYAAQMCANQYRDFAFSISLTDETARLLRWDRSGVIFSEDIHYRNNPKPRCWFLWRFGNADSSQRGANTSVHKRITEAEESLFRDTVKAHIKLQLGLTDKNGIRHLCWTILRIVPSALEHLLRDGTQADPSLGEGEVGWLALPLIRLEGNWWESARPGARKLPLLYCWSRKMRKTDAKQ</sequence>
<gene>
    <name evidence="1" type="ORF">EDD18DRAFT_1340292</name>
</gene>